<dbReference type="EMBL" id="CP045809">
    <property type="protein sequence ID" value="QHN34740.1"/>
    <property type="molecule type" value="Genomic_DNA"/>
</dbReference>
<dbReference type="Proteomes" id="UP001059836">
    <property type="component" value="Chromosome"/>
</dbReference>
<accession>A0ABX6IFW1</accession>
<reference evidence="2" key="1">
    <citation type="journal article" date="2021" name="Nat. Microbiol.">
        <title>Cocultivation of an ultrasmall environmental parasitic bacterium with lytic ability against bacteria associated with wastewater foams.</title>
        <authorList>
            <person name="Batinovic S."/>
            <person name="Rose J.J.A."/>
            <person name="Ratcliffe J."/>
            <person name="Seviour R.J."/>
            <person name="Petrovski S."/>
        </authorList>
    </citation>
    <scope>NUCLEOTIDE SEQUENCE</scope>
    <source>
        <strain evidence="2">CON9</strain>
    </source>
</reference>
<evidence type="ECO:0000313" key="2">
    <source>
        <dbReference type="EMBL" id="QHN34740.1"/>
    </source>
</evidence>
<dbReference type="Pfam" id="PF12079">
    <property type="entry name" value="DUF3558"/>
    <property type="match status" value="1"/>
</dbReference>
<evidence type="ECO:0000256" key="1">
    <source>
        <dbReference type="SAM" id="MobiDB-lite"/>
    </source>
</evidence>
<feature type="region of interest" description="Disordered" evidence="1">
    <location>
        <begin position="27"/>
        <end position="59"/>
    </location>
</feature>
<proteinExistence type="predicted"/>
<name>A0ABX6IFW1_9ACTN</name>
<protein>
    <submittedName>
        <fullName evidence="2">DUF3558 domain-containing protein</fullName>
    </submittedName>
</protein>
<dbReference type="PROSITE" id="PS51257">
    <property type="entry name" value="PROKAR_LIPOPROTEIN"/>
    <property type="match status" value="1"/>
</dbReference>
<dbReference type="InterPro" id="IPR024520">
    <property type="entry name" value="DUF3558"/>
</dbReference>
<dbReference type="RefSeq" id="WP_213248185.1">
    <property type="nucleotide sequence ID" value="NZ_CP045806.1"/>
</dbReference>
<feature type="compositionally biased region" description="Polar residues" evidence="1">
    <location>
        <begin position="35"/>
        <end position="46"/>
    </location>
</feature>
<sequence>MPSIHVRHLPLVVGLIITAGLSACSTPGEPIPTSDPATSEPVTSTPAPIRQTDDRGKPLPFTTRFPNRWSANNNGTSYEPCTALNDAELTSLGLDPTTVRDAALANHQTARGCIWKYFGKFMGGISQTTGNRPTFEYELTDTEWYIRSYTTTIGGRLAIVNYWDRTSCVTIVKVENARVTTIVNRVLTLTPESELCNLAIEFTKLTIPKMPPPAP</sequence>
<organism evidence="2 3">
    <name type="scientific">Gordonia pseudamarae</name>
    <dbReference type="NCBI Taxonomy" id="2831662"/>
    <lineage>
        <taxon>Bacteria</taxon>
        <taxon>Bacillati</taxon>
        <taxon>Actinomycetota</taxon>
        <taxon>Actinomycetes</taxon>
        <taxon>Mycobacteriales</taxon>
        <taxon>Gordoniaceae</taxon>
        <taxon>Gordonia</taxon>
    </lineage>
</organism>
<gene>
    <name evidence="2" type="ORF">GII31_07325</name>
</gene>
<evidence type="ECO:0000313" key="3">
    <source>
        <dbReference type="Proteomes" id="UP001059836"/>
    </source>
</evidence>
<keyword evidence="3" id="KW-1185">Reference proteome</keyword>